<gene>
    <name evidence="6" type="ORF">BSAL_92735</name>
</gene>
<evidence type="ECO:0000313" key="6">
    <source>
        <dbReference type="EMBL" id="CUG86359.1"/>
    </source>
</evidence>
<dbReference type="InterPro" id="IPR004273">
    <property type="entry name" value="Dynein_heavy_D6_P-loop"/>
</dbReference>
<feature type="domain" description="Dynein heavy chain coiled coil stalk" evidence="3">
    <location>
        <begin position="4"/>
        <end position="191"/>
    </location>
</feature>
<accession>A0A0S4J815</accession>
<dbReference type="Pfam" id="PF18198">
    <property type="entry name" value="AAA_lid_11"/>
    <property type="match status" value="1"/>
</dbReference>
<sequence length="940" mass="106101">KSDALNEIRALKAPPEPIRDVLEGVLALLGISDVSWQSMRKFLGERGAKERILEFDARQVTPAIRDNVSKLLDQKKSSFKQETIMRASTAAAPMAAWVKANVDYATILERIGPLQGQLDSLVTNKQVGEEKLEKLRKKLKKIDERVEQLRKDFSQKCKEAERLKDKLEKAEKDLGAAEDLLEKLSGEKTRSVAAFMRTESELLQYKTEGLPSDELSQENAVVILDTTLTPLVVDPANQAAQWLKAHLKSHDVTVETTSLHDDRFAHTLELAIRFGKTLLVTEVDRVDPMLFPVLRRDLISQGPKRVVTLGNKLVDWQDTFRLFLFTRSTDLRLSPDSSSLVVEVNFSVTRQGLESQLLGNTIQHEKPELETLKVELLQKEEQLKLQLAKLEESLLADLANSHGNLLENAQLVQSLNLIKSQASTIAESLEQSSKLQLELDAKREVYRDFAHKGSVMFFLIQDMELRNHMYQFSLEDFLQIFEDTLRSYQGDQDLDYKIPALSLSLAQQSFLHVSRGLFKQDRIEFAMHIAHGYFPGEFPEAHWRVFIGGGEPGDVDGAARRLPPWAPVNAKVILASLLAAEPGAVERLQLQNQQFWESWARTATPEKDIGQFGALDRLLLVAMFRPDRLAATMSDVALSLLKLNALVEVTSIENLVQRSRARDPILLITSTGADPSIEVQDAAYKIVGRARFTQIALGGGQTDEAMIQLRRCAASGEWLFLKNLHLVLGWVSALENEISSMAAPHKDFRLFLTTEAHDLFPSVLLKSCVKMSVESPPGVKQNLLRTYSTWDDEFLAQRSVAQSQILFGLAWFHALVQERRTYIPQGWVKHYDFTQADMKSAADIIKVMVDSNGNADWTAIRGLLESAIYGGRLDNTQDIKVLVVLLEKVFDPDTLIAKRTPLYQSIFFFWCAGHQSQLRHFQHDHELPPRRRRACPVLPP</sequence>
<dbReference type="InterPro" id="IPR027267">
    <property type="entry name" value="AH/BAR_dom_sf"/>
</dbReference>
<evidence type="ECO:0000259" key="2">
    <source>
        <dbReference type="Pfam" id="PF03028"/>
    </source>
</evidence>
<dbReference type="EMBL" id="CYKH01001283">
    <property type="protein sequence ID" value="CUG86359.1"/>
    <property type="molecule type" value="Genomic_DNA"/>
</dbReference>
<dbReference type="GO" id="GO:0051959">
    <property type="term" value="F:dynein light intermediate chain binding"/>
    <property type="evidence" value="ECO:0007669"/>
    <property type="project" value="InterPro"/>
</dbReference>
<dbReference type="GO" id="GO:0007018">
    <property type="term" value="P:microtubule-based movement"/>
    <property type="evidence" value="ECO:0007669"/>
    <property type="project" value="InterPro"/>
</dbReference>
<dbReference type="GO" id="GO:0008569">
    <property type="term" value="F:minus-end-directed microtubule motor activity"/>
    <property type="evidence" value="ECO:0007669"/>
    <property type="project" value="InterPro"/>
</dbReference>
<dbReference type="Gene3D" id="1.10.8.720">
    <property type="entry name" value="Region D6 of dynein motor"/>
    <property type="match status" value="1"/>
</dbReference>
<dbReference type="Proteomes" id="UP000051952">
    <property type="component" value="Unassembled WGS sequence"/>
</dbReference>
<dbReference type="InterPro" id="IPR041658">
    <property type="entry name" value="AAA_lid_11"/>
</dbReference>
<dbReference type="SUPFAM" id="SSF103657">
    <property type="entry name" value="BAR/IMD domain-like"/>
    <property type="match status" value="1"/>
</dbReference>
<dbReference type="VEuPathDB" id="TriTrypDB:BSAL_92735"/>
<dbReference type="PANTHER" id="PTHR45703">
    <property type="entry name" value="DYNEIN HEAVY CHAIN"/>
    <property type="match status" value="1"/>
</dbReference>
<dbReference type="GO" id="GO:0045505">
    <property type="term" value="F:dynein intermediate chain binding"/>
    <property type="evidence" value="ECO:0007669"/>
    <property type="project" value="InterPro"/>
</dbReference>
<dbReference type="OMA" id="XISGLLL"/>
<feature type="non-terminal residue" evidence="6">
    <location>
        <position position="1"/>
    </location>
</feature>
<dbReference type="InterPro" id="IPR042219">
    <property type="entry name" value="AAA_lid_11_sf"/>
</dbReference>
<dbReference type="Gene3D" id="3.40.50.300">
    <property type="entry name" value="P-loop containing nucleotide triphosphate hydrolases"/>
    <property type="match status" value="2"/>
</dbReference>
<protein>
    <submittedName>
        <fullName evidence="6">Dynein heavy chain, putative</fullName>
    </submittedName>
</protein>
<dbReference type="InterPro" id="IPR027417">
    <property type="entry name" value="P-loop_NTPase"/>
</dbReference>
<dbReference type="Pfam" id="PF03028">
    <property type="entry name" value="Dynein_heavy"/>
    <property type="match status" value="1"/>
</dbReference>
<proteinExistence type="predicted"/>
<evidence type="ECO:0000259" key="3">
    <source>
        <dbReference type="Pfam" id="PF12777"/>
    </source>
</evidence>
<name>A0A0S4J815_BODSA</name>
<evidence type="ECO:0000313" key="7">
    <source>
        <dbReference type="Proteomes" id="UP000051952"/>
    </source>
</evidence>
<dbReference type="FunFam" id="3.40.50.300:FF:001685">
    <property type="entry name" value="Dynein heavy chain, putative"/>
    <property type="match status" value="1"/>
</dbReference>
<feature type="domain" description="Dynein heavy chain ATP-binding dynein motor region" evidence="4">
    <location>
        <begin position="204"/>
        <end position="425"/>
    </location>
</feature>
<dbReference type="OrthoDB" id="276788at2759"/>
<dbReference type="Pfam" id="PF12777">
    <property type="entry name" value="MT"/>
    <property type="match status" value="1"/>
</dbReference>
<dbReference type="Gene3D" id="1.20.920.60">
    <property type="match status" value="1"/>
</dbReference>
<dbReference type="InterPro" id="IPR026983">
    <property type="entry name" value="DHC"/>
</dbReference>
<dbReference type="Pfam" id="PF12781">
    <property type="entry name" value="AAA_9"/>
    <property type="match status" value="1"/>
</dbReference>
<evidence type="ECO:0000256" key="1">
    <source>
        <dbReference type="SAM" id="Coils"/>
    </source>
</evidence>
<dbReference type="InterPro" id="IPR024743">
    <property type="entry name" value="Dynein_HC_stalk"/>
</dbReference>
<feature type="domain" description="Dynein heavy chain AAA lid" evidence="5">
    <location>
        <begin position="803"/>
        <end position="908"/>
    </location>
</feature>
<dbReference type="InterPro" id="IPR035706">
    <property type="entry name" value="AAA_9"/>
</dbReference>
<dbReference type="GO" id="GO:0030286">
    <property type="term" value="C:dynein complex"/>
    <property type="evidence" value="ECO:0007669"/>
    <property type="project" value="InterPro"/>
</dbReference>
<organism evidence="6 7">
    <name type="scientific">Bodo saltans</name>
    <name type="common">Flagellated protozoan</name>
    <dbReference type="NCBI Taxonomy" id="75058"/>
    <lineage>
        <taxon>Eukaryota</taxon>
        <taxon>Discoba</taxon>
        <taxon>Euglenozoa</taxon>
        <taxon>Kinetoplastea</taxon>
        <taxon>Metakinetoplastina</taxon>
        <taxon>Eubodonida</taxon>
        <taxon>Bodonidae</taxon>
        <taxon>Bodo</taxon>
    </lineage>
</organism>
<dbReference type="Gene3D" id="1.10.8.1220">
    <property type="match status" value="1"/>
</dbReference>
<keyword evidence="1" id="KW-0175">Coiled coil</keyword>
<reference evidence="7" key="1">
    <citation type="submission" date="2015-09" db="EMBL/GenBank/DDBJ databases">
        <authorList>
            <consortium name="Pathogen Informatics"/>
        </authorList>
    </citation>
    <scope>NUCLEOTIDE SEQUENCE [LARGE SCALE GENOMIC DNA]</scope>
    <source>
        <strain evidence="7">Lake Konstanz</strain>
    </source>
</reference>
<dbReference type="Gene3D" id="6.10.140.1060">
    <property type="match status" value="1"/>
</dbReference>
<feature type="coiled-coil region" evidence="1">
    <location>
        <begin position="118"/>
        <end position="187"/>
    </location>
</feature>
<feature type="domain" description="Dynein heavy chain region D6 P-loop" evidence="2">
    <location>
        <begin position="662"/>
        <end position="771"/>
    </location>
</feature>
<dbReference type="AlphaFoldDB" id="A0A0S4J815"/>
<dbReference type="PANTHER" id="PTHR45703:SF22">
    <property type="entry name" value="DYNEIN CYTOPLASMIC 2 HEAVY CHAIN 1"/>
    <property type="match status" value="1"/>
</dbReference>
<keyword evidence="7" id="KW-1185">Reference proteome</keyword>
<dbReference type="FunFam" id="3.40.50.300:FF:000598">
    <property type="entry name" value="Dynein cytoplasmic 2 heavy chain 1"/>
    <property type="match status" value="1"/>
</dbReference>
<evidence type="ECO:0000259" key="4">
    <source>
        <dbReference type="Pfam" id="PF12781"/>
    </source>
</evidence>
<evidence type="ECO:0000259" key="5">
    <source>
        <dbReference type="Pfam" id="PF18198"/>
    </source>
</evidence>